<dbReference type="InterPro" id="IPR039353">
    <property type="entry name" value="TF_Adf1"/>
</dbReference>
<dbReference type="InterPro" id="IPR004210">
    <property type="entry name" value="BESS_motif"/>
</dbReference>
<dbReference type="EMBL" id="JAZDUA010000329">
    <property type="protein sequence ID" value="KAK7794556.1"/>
    <property type="molecule type" value="Genomic_DNA"/>
</dbReference>
<feature type="region of interest" description="Disordered" evidence="2">
    <location>
        <begin position="169"/>
        <end position="204"/>
    </location>
</feature>
<comment type="caution">
    <text evidence="5">The sequence shown here is derived from an EMBL/GenBank/DDBJ whole genome shotgun (WGS) entry which is preliminary data.</text>
</comment>
<dbReference type="SMART" id="SM00595">
    <property type="entry name" value="MADF"/>
    <property type="match status" value="1"/>
</dbReference>
<dbReference type="PANTHER" id="PTHR12243">
    <property type="entry name" value="MADF DOMAIN TRANSCRIPTION FACTOR"/>
    <property type="match status" value="1"/>
</dbReference>
<dbReference type="Proteomes" id="UP001378592">
    <property type="component" value="Unassembled WGS sequence"/>
</dbReference>
<dbReference type="InterPro" id="IPR006578">
    <property type="entry name" value="MADF-dom"/>
</dbReference>
<dbReference type="PROSITE" id="PS51031">
    <property type="entry name" value="BESS"/>
    <property type="match status" value="1"/>
</dbReference>
<sequence>MSETPVTFNQLLIAMVRERPPLWDVRNPAYRDKTIKNKLWAEIGGIMQKNEWCSSEDDLRAKWKHLRDRYTKCVKDDNGSNQHVIGKKAPWPLLPYLDFLRDSVTHRSSSDCNAIKYVPSEFIQPHSLLMSLPHSEHDGTQSYEGEYHSHDGHEDKTAMHLVDSVFINSRSPAGHDSTQEENENSASACGAVGVGRRSPGPSRISIKRERDEDMGRSFINFLKDKRPETDATSEDLFFQSVAKESQQLSAIRRAKLKLKVQEYLVELLEEQECNK</sequence>
<evidence type="ECO:0000256" key="2">
    <source>
        <dbReference type="SAM" id="MobiDB-lite"/>
    </source>
</evidence>
<evidence type="ECO:0000313" key="6">
    <source>
        <dbReference type="Proteomes" id="UP001378592"/>
    </source>
</evidence>
<evidence type="ECO:0000259" key="3">
    <source>
        <dbReference type="PROSITE" id="PS51029"/>
    </source>
</evidence>
<organism evidence="5 6">
    <name type="scientific">Gryllus longicercus</name>
    <dbReference type="NCBI Taxonomy" id="2509291"/>
    <lineage>
        <taxon>Eukaryota</taxon>
        <taxon>Metazoa</taxon>
        <taxon>Ecdysozoa</taxon>
        <taxon>Arthropoda</taxon>
        <taxon>Hexapoda</taxon>
        <taxon>Insecta</taxon>
        <taxon>Pterygota</taxon>
        <taxon>Neoptera</taxon>
        <taxon>Polyneoptera</taxon>
        <taxon>Orthoptera</taxon>
        <taxon>Ensifera</taxon>
        <taxon>Gryllidea</taxon>
        <taxon>Grylloidea</taxon>
        <taxon>Gryllidae</taxon>
        <taxon>Gryllinae</taxon>
        <taxon>Gryllus</taxon>
    </lineage>
</organism>
<proteinExistence type="predicted"/>
<reference evidence="5 6" key="1">
    <citation type="submission" date="2024-03" db="EMBL/GenBank/DDBJ databases">
        <title>The genome assembly and annotation of the cricket Gryllus longicercus Weissman &amp; Gray.</title>
        <authorList>
            <person name="Szrajer S."/>
            <person name="Gray D."/>
            <person name="Ylla G."/>
        </authorList>
    </citation>
    <scope>NUCLEOTIDE SEQUENCE [LARGE SCALE GENOMIC DNA]</scope>
    <source>
        <strain evidence="5">DAG 2021-001</strain>
        <tissue evidence="5">Whole body minus gut</tissue>
    </source>
</reference>
<dbReference type="GO" id="GO:0003677">
    <property type="term" value="F:DNA binding"/>
    <property type="evidence" value="ECO:0007669"/>
    <property type="project" value="InterPro"/>
</dbReference>
<name>A0AAN9VE32_9ORTH</name>
<dbReference type="GO" id="GO:0005634">
    <property type="term" value="C:nucleus"/>
    <property type="evidence" value="ECO:0007669"/>
    <property type="project" value="UniProtKB-SubCell"/>
</dbReference>
<feature type="domain" description="MADF" evidence="3">
    <location>
        <begin position="11"/>
        <end position="105"/>
    </location>
</feature>
<gene>
    <name evidence="5" type="ORF">R5R35_005083</name>
</gene>
<evidence type="ECO:0000259" key="4">
    <source>
        <dbReference type="PROSITE" id="PS51031"/>
    </source>
</evidence>
<dbReference type="PROSITE" id="PS51029">
    <property type="entry name" value="MADF"/>
    <property type="match status" value="1"/>
</dbReference>
<keyword evidence="6" id="KW-1185">Reference proteome</keyword>
<dbReference type="GO" id="GO:0006357">
    <property type="term" value="P:regulation of transcription by RNA polymerase II"/>
    <property type="evidence" value="ECO:0007669"/>
    <property type="project" value="TreeGrafter"/>
</dbReference>
<accession>A0AAN9VE32</accession>
<dbReference type="Pfam" id="PF10545">
    <property type="entry name" value="MADF_DNA_bdg"/>
    <property type="match status" value="1"/>
</dbReference>
<comment type="subcellular location">
    <subcellularLocation>
        <location evidence="1">Nucleus</location>
    </subcellularLocation>
</comment>
<evidence type="ECO:0000313" key="5">
    <source>
        <dbReference type="EMBL" id="KAK7794556.1"/>
    </source>
</evidence>
<dbReference type="PANTHER" id="PTHR12243:SF64">
    <property type="entry name" value="DORSAL INTERACTING PROTEIN 3-RELATED"/>
    <property type="match status" value="1"/>
</dbReference>
<feature type="domain" description="BESS" evidence="4">
    <location>
        <begin position="231"/>
        <end position="270"/>
    </location>
</feature>
<dbReference type="GO" id="GO:0005667">
    <property type="term" value="C:transcription regulator complex"/>
    <property type="evidence" value="ECO:0007669"/>
    <property type="project" value="TreeGrafter"/>
</dbReference>
<evidence type="ECO:0008006" key="7">
    <source>
        <dbReference type="Google" id="ProtNLM"/>
    </source>
</evidence>
<keyword evidence="1" id="KW-0539">Nucleus</keyword>
<dbReference type="AlphaFoldDB" id="A0AAN9VE32"/>
<protein>
    <recommendedName>
        <fullName evidence="7">MADF domain-containing protein</fullName>
    </recommendedName>
</protein>
<evidence type="ECO:0000256" key="1">
    <source>
        <dbReference type="PROSITE-ProRule" id="PRU00371"/>
    </source>
</evidence>